<name>A0A915NUH7_9BILA</name>
<evidence type="ECO:0000313" key="1">
    <source>
        <dbReference type="Proteomes" id="UP000887560"/>
    </source>
</evidence>
<dbReference type="WBParaSite" id="scf7180000420443.g5295">
    <property type="protein sequence ID" value="scf7180000420443.g5295"/>
    <property type="gene ID" value="scf7180000420443.g5295"/>
</dbReference>
<organism evidence="1 2">
    <name type="scientific">Meloidogyne floridensis</name>
    <dbReference type="NCBI Taxonomy" id="298350"/>
    <lineage>
        <taxon>Eukaryota</taxon>
        <taxon>Metazoa</taxon>
        <taxon>Ecdysozoa</taxon>
        <taxon>Nematoda</taxon>
        <taxon>Chromadorea</taxon>
        <taxon>Rhabditida</taxon>
        <taxon>Tylenchina</taxon>
        <taxon>Tylenchomorpha</taxon>
        <taxon>Tylenchoidea</taxon>
        <taxon>Meloidogynidae</taxon>
        <taxon>Meloidogyninae</taxon>
        <taxon>Meloidogyne</taxon>
    </lineage>
</organism>
<reference evidence="2" key="1">
    <citation type="submission" date="2022-11" db="UniProtKB">
        <authorList>
            <consortium name="WormBaseParasite"/>
        </authorList>
    </citation>
    <scope>IDENTIFICATION</scope>
</reference>
<dbReference type="AlphaFoldDB" id="A0A915NUH7"/>
<protein>
    <submittedName>
        <fullName evidence="2">Uncharacterized protein</fullName>
    </submittedName>
</protein>
<sequence length="72" mass="8277">LDEPVIGMNQRAMEALVNCKEKELIIVEGATHLFEEAGTLDNELVPQVFDTIRGDFLFKFDMIPFEFVKIFI</sequence>
<proteinExistence type="predicted"/>
<accession>A0A915NUH7</accession>
<dbReference type="Proteomes" id="UP000887560">
    <property type="component" value="Unplaced"/>
</dbReference>
<keyword evidence="1" id="KW-1185">Reference proteome</keyword>
<evidence type="ECO:0000313" key="2">
    <source>
        <dbReference type="WBParaSite" id="scf7180000420443.g5295"/>
    </source>
</evidence>